<reference evidence="1" key="1">
    <citation type="submission" date="2019-08" db="EMBL/GenBank/DDBJ databases">
        <authorList>
            <person name="Kucharzyk K."/>
            <person name="Murdoch R.W."/>
            <person name="Higgins S."/>
            <person name="Loffler F."/>
        </authorList>
    </citation>
    <scope>NUCLEOTIDE SEQUENCE</scope>
</reference>
<sequence>MGGFAGGEVVELIGESVLDMLDPAGRATCQHGQYRTAPGESVFQPVEELGAFLQYGEVGGEIGVEDVIEPDGVQGSGNLTGAAGACGQAEFLAQSGAHGGCHLNHRNLFRVVQSVPDGVDGIGFHEGAGGADDGALAAHGAICGVKGKPHRGADDRFEAPVLAFDGAYLLYLTAYGNTATAKNTLGSVPGDRRRDVHPGD</sequence>
<protein>
    <submittedName>
        <fullName evidence="1">Uncharacterized protein</fullName>
    </submittedName>
</protein>
<accession>A0A644ZV19</accession>
<gene>
    <name evidence="1" type="ORF">SDC9_88089</name>
</gene>
<dbReference type="EMBL" id="VSSQ01009372">
    <property type="protein sequence ID" value="MPM41434.1"/>
    <property type="molecule type" value="Genomic_DNA"/>
</dbReference>
<comment type="caution">
    <text evidence="1">The sequence shown here is derived from an EMBL/GenBank/DDBJ whole genome shotgun (WGS) entry which is preliminary data.</text>
</comment>
<name>A0A644ZV19_9ZZZZ</name>
<organism evidence="1">
    <name type="scientific">bioreactor metagenome</name>
    <dbReference type="NCBI Taxonomy" id="1076179"/>
    <lineage>
        <taxon>unclassified sequences</taxon>
        <taxon>metagenomes</taxon>
        <taxon>ecological metagenomes</taxon>
    </lineage>
</organism>
<proteinExistence type="predicted"/>
<evidence type="ECO:0000313" key="1">
    <source>
        <dbReference type="EMBL" id="MPM41434.1"/>
    </source>
</evidence>
<dbReference type="AlphaFoldDB" id="A0A644ZV19"/>